<comment type="caution">
    <text evidence="1">The sequence shown here is derived from an EMBL/GenBank/DDBJ whole genome shotgun (WGS) entry which is preliminary data.</text>
</comment>
<evidence type="ECO:0000313" key="1">
    <source>
        <dbReference type="EMBL" id="PIX30178.1"/>
    </source>
</evidence>
<evidence type="ECO:0008006" key="3">
    <source>
        <dbReference type="Google" id="ProtNLM"/>
    </source>
</evidence>
<dbReference type="PANTHER" id="PTHR12993">
    <property type="entry name" value="N-ACETYLGLUCOSAMINYL-PHOSPHATIDYLINOSITOL DE-N-ACETYLASE-RELATED"/>
    <property type="match status" value="1"/>
</dbReference>
<dbReference type="EMBL" id="PFIK01000020">
    <property type="protein sequence ID" value="PIX30178.1"/>
    <property type="molecule type" value="Genomic_DNA"/>
</dbReference>
<dbReference type="InterPro" id="IPR003737">
    <property type="entry name" value="GlcNAc_PI_deacetylase-related"/>
</dbReference>
<reference evidence="2" key="1">
    <citation type="submission" date="2017-09" db="EMBL/GenBank/DDBJ databases">
        <title>Depth-based differentiation of microbial function through sediment-hosted aquifers and enrichment of novel symbionts in the deep terrestrial subsurface.</title>
        <authorList>
            <person name="Probst A.J."/>
            <person name="Ladd B."/>
            <person name="Jarett J.K."/>
            <person name="Geller-Mcgrath D.E."/>
            <person name="Sieber C.M.K."/>
            <person name="Emerson J.B."/>
            <person name="Anantharaman K."/>
            <person name="Thomas B.C."/>
            <person name="Malmstrom R."/>
            <person name="Stieglmeier M."/>
            <person name="Klingl A."/>
            <person name="Woyke T."/>
            <person name="Ryan C.M."/>
            <person name="Banfield J.F."/>
        </authorList>
    </citation>
    <scope>NUCLEOTIDE SEQUENCE [LARGE SCALE GENOMIC DNA]</scope>
</reference>
<name>A0A2M7K1N9_9BACT</name>
<dbReference type="Proteomes" id="UP000229924">
    <property type="component" value="Unassembled WGS sequence"/>
</dbReference>
<protein>
    <recommendedName>
        <fullName evidence="3">PIG-L family deacetylase</fullName>
    </recommendedName>
</protein>
<dbReference type="Gene3D" id="3.40.50.10320">
    <property type="entry name" value="LmbE-like"/>
    <property type="match status" value="1"/>
</dbReference>
<proteinExistence type="predicted"/>
<dbReference type="InterPro" id="IPR024078">
    <property type="entry name" value="LmbE-like_dom_sf"/>
</dbReference>
<evidence type="ECO:0000313" key="2">
    <source>
        <dbReference type="Proteomes" id="UP000229924"/>
    </source>
</evidence>
<dbReference type="SUPFAM" id="SSF102588">
    <property type="entry name" value="LmbE-like"/>
    <property type="match status" value="1"/>
</dbReference>
<organism evidence="1 2">
    <name type="scientific">Candidatus Berkelbacteria bacterium CG_4_8_14_3_um_filter_42_13</name>
    <dbReference type="NCBI Taxonomy" id="1974505"/>
    <lineage>
        <taxon>Bacteria</taxon>
        <taxon>Candidatus Berkelbacteria</taxon>
    </lineage>
</organism>
<dbReference type="PANTHER" id="PTHR12993:SF11">
    <property type="entry name" value="N-ACETYLGLUCOSAMINYL-PHOSPHATIDYLINOSITOL DE-N-ACETYLASE"/>
    <property type="match status" value="1"/>
</dbReference>
<dbReference type="GO" id="GO:0016811">
    <property type="term" value="F:hydrolase activity, acting on carbon-nitrogen (but not peptide) bonds, in linear amides"/>
    <property type="evidence" value="ECO:0007669"/>
    <property type="project" value="TreeGrafter"/>
</dbReference>
<dbReference type="Pfam" id="PF02585">
    <property type="entry name" value="PIG-L"/>
    <property type="match status" value="1"/>
</dbReference>
<gene>
    <name evidence="1" type="ORF">COZ63_01140</name>
</gene>
<accession>A0A2M7K1N9</accession>
<dbReference type="AlphaFoldDB" id="A0A2M7K1N9"/>
<sequence>MFWQKETEKSVWGVVPEVLKIRVVSVVRADKVLVLAPHPDDDVLGCGGLLKELSESGAKIKVIYFSDGSRGTRSGKASKSLIAEREEEAREAGKILGVGEEKFLRLPDTKVTANLNLAAQIRREIEFDQPDLLLSPSLEDPHLDHHAVAGALCLALKNYDGHFNIWLYEVWGTGRLNRLMLIDDFVDDKREALRCHKSQMKVKRYDEAILALNKYRALSAGVGEYAEAFYSTGPRNYRKLFEFYSRHHESKI</sequence>